<dbReference type="EMBL" id="KZ084154">
    <property type="protein sequence ID" value="OSC97288.1"/>
    <property type="molecule type" value="Genomic_DNA"/>
</dbReference>
<proteinExistence type="predicted"/>
<gene>
    <name evidence="1" type="ORF">PYCCODRAFT_1151618</name>
</gene>
<evidence type="ECO:0000313" key="2">
    <source>
        <dbReference type="Proteomes" id="UP000193067"/>
    </source>
</evidence>
<reference evidence="1 2" key="1">
    <citation type="journal article" date="2015" name="Biotechnol. Biofuels">
        <title>Enhanced degradation of softwood versus hardwood by the white-rot fungus Pycnoporus coccineus.</title>
        <authorList>
            <person name="Couturier M."/>
            <person name="Navarro D."/>
            <person name="Chevret D."/>
            <person name="Henrissat B."/>
            <person name="Piumi F."/>
            <person name="Ruiz-Duenas F.J."/>
            <person name="Martinez A.T."/>
            <person name="Grigoriev I.V."/>
            <person name="Riley R."/>
            <person name="Lipzen A."/>
            <person name="Berrin J.G."/>
            <person name="Master E.R."/>
            <person name="Rosso M.N."/>
        </authorList>
    </citation>
    <scope>NUCLEOTIDE SEQUENCE [LARGE SCALE GENOMIC DNA]</scope>
    <source>
        <strain evidence="1 2">BRFM310</strain>
    </source>
</reference>
<protein>
    <recommendedName>
        <fullName evidence="3">F-box domain-containing protein</fullName>
    </recommendedName>
</protein>
<sequence>MSEYLPNSQHVPLDVMEEILDHLAEDLFALRNCALVNTSLWFCTRTRLYRHITLTGRASKRIVLLARTLEENPTLGASIKALTTTRLRFDAHNPLFDLPFHRLSKLRNLRLQWLRINSPDEIFFVLSKLRTLERLECDMLFTNTNHAPPHDLHGSFPKIESLALPRLKCLVLKPGAWCDGLLAEGFLDRHRQSVDSLETIEISFGENAPETLPWISIIRAAAGSLRSVVISAADRPLPGCSDARDGLTLPAGYRSYHAYLMDTLAQCTVLESLTLKHRPFSFKHASSSQEFLESVCEVLERHPPPFPLLECLELSMIDREGAMISASPSLCSRLARILLDGSKYPLLRRIKLRVNPQIWLADSENWVARDGKVRLGDETNEQLVARWRAAFGALHGGSKVSFDVQLEA</sequence>
<dbReference type="OrthoDB" id="2758680at2759"/>
<accession>A0A1Y2I813</accession>
<dbReference type="AlphaFoldDB" id="A0A1Y2I813"/>
<name>A0A1Y2I813_TRAC3</name>
<evidence type="ECO:0008006" key="3">
    <source>
        <dbReference type="Google" id="ProtNLM"/>
    </source>
</evidence>
<dbReference type="Proteomes" id="UP000193067">
    <property type="component" value="Unassembled WGS sequence"/>
</dbReference>
<keyword evidence="2" id="KW-1185">Reference proteome</keyword>
<evidence type="ECO:0000313" key="1">
    <source>
        <dbReference type="EMBL" id="OSC97288.1"/>
    </source>
</evidence>
<organism evidence="1 2">
    <name type="scientific">Trametes coccinea (strain BRFM310)</name>
    <name type="common">Pycnoporus coccineus</name>
    <dbReference type="NCBI Taxonomy" id="1353009"/>
    <lineage>
        <taxon>Eukaryota</taxon>
        <taxon>Fungi</taxon>
        <taxon>Dikarya</taxon>
        <taxon>Basidiomycota</taxon>
        <taxon>Agaricomycotina</taxon>
        <taxon>Agaricomycetes</taxon>
        <taxon>Polyporales</taxon>
        <taxon>Polyporaceae</taxon>
        <taxon>Trametes</taxon>
    </lineage>
</organism>
<dbReference type="STRING" id="1353009.A0A1Y2I813"/>